<keyword evidence="1" id="KW-1133">Transmembrane helix</keyword>
<dbReference type="AlphaFoldDB" id="A0A1I7ZW87"/>
<organism evidence="2 3">
    <name type="scientific">Steinernema glaseri</name>
    <dbReference type="NCBI Taxonomy" id="37863"/>
    <lineage>
        <taxon>Eukaryota</taxon>
        <taxon>Metazoa</taxon>
        <taxon>Ecdysozoa</taxon>
        <taxon>Nematoda</taxon>
        <taxon>Chromadorea</taxon>
        <taxon>Rhabditida</taxon>
        <taxon>Tylenchina</taxon>
        <taxon>Panagrolaimomorpha</taxon>
        <taxon>Strongyloidoidea</taxon>
        <taxon>Steinernematidae</taxon>
        <taxon>Steinernema</taxon>
    </lineage>
</organism>
<sequence length="275" mass="31844">CDNPSFPLRTSKSINNNSWAILKEYAKAVKDNNEEEQSMLREMMSLETEAKFLSEDQENTYWNMKLEKNRTDYISRRHSMSQIRTVINRFLYARTTDLERIKFDFISTGSLPGKDNLMKTNLKHFDLEEAKKQEDILSFTALEQAFPELEKWAVDLYVEQLKNNTLGIHPTRLNFLAGLEGHSQLLSMYSEIFTYGDVNETYLEPIPMKEATTYYAEYVVIGVVAFVVVVVIIYSVYIVLAKEKKYRVADQQAVIFNKMSFEDEAKGDSSSILPV</sequence>
<accession>A0A1I7ZW87</accession>
<keyword evidence="2" id="KW-1185">Reference proteome</keyword>
<feature type="transmembrane region" description="Helical" evidence="1">
    <location>
        <begin position="218"/>
        <end position="240"/>
    </location>
</feature>
<proteinExistence type="predicted"/>
<protein>
    <submittedName>
        <fullName evidence="3">SEA domain-containing protein</fullName>
    </submittedName>
</protein>
<evidence type="ECO:0000313" key="3">
    <source>
        <dbReference type="WBParaSite" id="L893_g30223.t1"/>
    </source>
</evidence>
<name>A0A1I7ZW87_9BILA</name>
<reference evidence="3" key="1">
    <citation type="submission" date="2016-11" db="UniProtKB">
        <authorList>
            <consortium name="WormBaseParasite"/>
        </authorList>
    </citation>
    <scope>IDENTIFICATION</scope>
</reference>
<evidence type="ECO:0000256" key="1">
    <source>
        <dbReference type="SAM" id="Phobius"/>
    </source>
</evidence>
<dbReference type="Proteomes" id="UP000095287">
    <property type="component" value="Unplaced"/>
</dbReference>
<dbReference type="WBParaSite" id="L893_g30223.t1">
    <property type="protein sequence ID" value="L893_g30223.t1"/>
    <property type="gene ID" value="L893_g30223"/>
</dbReference>
<keyword evidence="1" id="KW-0472">Membrane</keyword>
<keyword evidence="1" id="KW-0812">Transmembrane</keyword>
<evidence type="ECO:0000313" key="2">
    <source>
        <dbReference type="Proteomes" id="UP000095287"/>
    </source>
</evidence>